<dbReference type="GO" id="GO:0043139">
    <property type="term" value="F:5'-3' DNA helicase activity"/>
    <property type="evidence" value="ECO:0007669"/>
    <property type="project" value="UniProtKB-EC"/>
</dbReference>
<name>D1AJB0_SEBTE</name>
<dbReference type="HOGENOM" id="CLU_012117_2_0_0"/>
<keyword evidence="11" id="KW-0238">DNA-binding</keyword>
<feature type="domain" description="Helicase ATP-binding" evidence="17">
    <location>
        <begin position="150"/>
        <end position="384"/>
    </location>
</feature>
<dbReference type="Pfam" id="PF00270">
    <property type="entry name" value="DEAD"/>
    <property type="match status" value="1"/>
</dbReference>
<evidence type="ECO:0000256" key="10">
    <source>
        <dbReference type="ARBA" id="ARBA00023014"/>
    </source>
</evidence>
<comment type="catalytic activity">
    <reaction evidence="16">
        <text>ATP + H2O = ADP + phosphate + H(+)</text>
        <dbReference type="Rhea" id="RHEA:13065"/>
        <dbReference type="ChEBI" id="CHEBI:15377"/>
        <dbReference type="ChEBI" id="CHEBI:15378"/>
        <dbReference type="ChEBI" id="CHEBI:30616"/>
        <dbReference type="ChEBI" id="CHEBI:43474"/>
        <dbReference type="ChEBI" id="CHEBI:456216"/>
        <dbReference type="EC" id="5.6.2.3"/>
    </reaction>
</comment>
<keyword evidence="4" id="KW-0547">Nucleotide-binding</keyword>
<sequence>MKIFEFLEKKAVAKLKKEIKAASGNEVFFRGIPNEEGIVTDIEVIARGNEYSVAAVLNRMKKNEIIIHNHPSGLLVPSDNDVQISSVYGELGGGSYIVNNEVNDIYVLVSLKKHIKIDIDKYFGDLGIIRKKYPDFEIRDEQYKMSKDIEKSLNENKKALIEAGTGTGKTLAYLIPTLEYALENNLKAIISTNTINLQEQLINKDIPLVKELIGQDFKYTLVKGRGNYLCKRKLQNAIMEESDDSEDKEILLNLQKWNETTKYGDRNELRYGISFEIWEKVNCELDLCTNVKCPYFSSCYFFNARKEIGKSDLLVLNHHMFFADLSIRSEIGFNTDYSILPNYDILIFDEAHNIEDTARSYFTSEVSKYSFGKLMGNIYNKRVRNYNKSGIFVRALIYLKDNLSEEEYEIIDKVKEEEIIENLNKYYDKIIEIFDRFLLGFSKDSEQMEIKKRFDKDYIKSSSLWKEIMKLRKESVHLYSIMIKGLTKLTNEIDKFRLEDENGIIFDFKKYIERVKVFMKDLLYILDSDQEDHVYWTNINLRKGSIRIYATPFEVADDLEHNLFNKMDRILFTSATLAVEQKFDYYKKNIGLEKKGIIEEIIDSPFDYEKQMKVYIPDDTKDPNSLEFFSDVYDFIKKLVINTKGRCFLLFTSYSSLNFIYNKIRGELEKMGYTLLKQGELPRHEMIELFKIRDKAILFGTDSFWEGIDVQGDSLKSVVIVKLPFKSPEDPVTEAIIEYMRKNNQNPFMNYQIPQAVIKFKQGVGRLIRSKTDTGIVTILDNRVIKKAYGEKFLKSLPKTSIIRGNREYILKEEKRVKSEALSQKDSDVHKD</sequence>
<evidence type="ECO:0000256" key="14">
    <source>
        <dbReference type="ARBA" id="ARBA00038058"/>
    </source>
</evidence>
<dbReference type="PROSITE" id="PS51192">
    <property type="entry name" value="HELICASE_ATP_BIND_1"/>
    <property type="match status" value="1"/>
</dbReference>
<evidence type="ECO:0000256" key="8">
    <source>
        <dbReference type="ARBA" id="ARBA00022840"/>
    </source>
</evidence>
<keyword evidence="13" id="KW-0413">Isomerase</keyword>
<evidence type="ECO:0000256" key="16">
    <source>
        <dbReference type="ARBA" id="ARBA00048954"/>
    </source>
</evidence>
<evidence type="ECO:0000256" key="12">
    <source>
        <dbReference type="ARBA" id="ARBA00023204"/>
    </source>
</evidence>
<dbReference type="Proteomes" id="UP000000845">
    <property type="component" value="Chromosome"/>
</dbReference>
<evidence type="ECO:0000256" key="15">
    <source>
        <dbReference type="ARBA" id="ARBA00044969"/>
    </source>
</evidence>
<dbReference type="FunFam" id="3.40.50.300:FF:000437">
    <property type="entry name" value="ATP-dependent DNA helicase DinG"/>
    <property type="match status" value="1"/>
</dbReference>
<dbReference type="KEGG" id="str:Sterm_1942"/>
<dbReference type="EC" id="5.6.2.3" evidence="15"/>
<dbReference type="InterPro" id="IPR027417">
    <property type="entry name" value="P-loop_NTPase"/>
</dbReference>
<dbReference type="SUPFAM" id="SSF52540">
    <property type="entry name" value="P-loop containing nucleoside triphosphate hydrolases"/>
    <property type="match status" value="1"/>
</dbReference>
<evidence type="ECO:0000313" key="19">
    <source>
        <dbReference type="EMBL" id="ACZ08798.1"/>
    </source>
</evidence>
<evidence type="ECO:0000256" key="13">
    <source>
        <dbReference type="ARBA" id="ARBA00023235"/>
    </source>
</evidence>
<comment type="similarity">
    <text evidence="14">Belongs to the helicase family. DinG subfamily.</text>
</comment>
<keyword evidence="5" id="KW-0227">DNA damage</keyword>
<comment type="cofactor">
    <cofactor evidence="1">
        <name>[4Fe-4S] cluster</name>
        <dbReference type="ChEBI" id="CHEBI:49883"/>
    </cofactor>
</comment>
<dbReference type="Pfam" id="PF13307">
    <property type="entry name" value="Helicase_C_2"/>
    <property type="match status" value="1"/>
</dbReference>
<accession>D1AJB0</accession>
<evidence type="ECO:0000256" key="5">
    <source>
        <dbReference type="ARBA" id="ARBA00022763"/>
    </source>
</evidence>
<evidence type="ECO:0000259" key="17">
    <source>
        <dbReference type="PROSITE" id="PS51192"/>
    </source>
</evidence>
<keyword evidence="3" id="KW-0479">Metal-binding</keyword>
<dbReference type="STRING" id="526218.Sterm_1942"/>
<dbReference type="GO" id="GO:0003677">
    <property type="term" value="F:DNA binding"/>
    <property type="evidence" value="ECO:0007669"/>
    <property type="project" value="UniProtKB-KW"/>
</dbReference>
<keyword evidence="2" id="KW-0004">4Fe-4S</keyword>
<evidence type="ECO:0000313" key="20">
    <source>
        <dbReference type="Proteomes" id="UP000000845"/>
    </source>
</evidence>
<dbReference type="InterPro" id="IPR011545">
    <property type="entry name" value="DEAD/DEAH_box_helicase_dom"/>
</dbReference>
<dbReference type="AlphaFoldDB" id="D1AJB0"/>
<dbReference type="InterPro" id="IPR014001">
    <property type="entry name" value="Helicase_ATP-bd"/>
</dbReference>
<dbReference type="PROSITE" id="PS51193">
    <property type="entry name" value="HELICASE_ATP_BIND_2"/>
    <property type="match status" value="1"/>
</dbReference>
<evidence type="ECO:0000256" key="6">
    <source>
        <dbReference type="ARBA" id="ARBA00022801"/>
    </source>
</evidence>
<evidence type="ECO:0000256" key="3">
    <source>
        <dbReference type="ARBA" id="ARBA00022723"/>
    </source>
</evidence>
<dbReference type="GO" id="GO:0005524">
    <property type="term" value="F:ATP binding"/>
    <property type="evidence" value="ECO:0007669"/>
    <property type="project" value="UniProtKB-KW"/>
</dbReference>
<keyword evidence="6" id="KW-0378">Hydrolase</keyword>
<protein>
    <recommendedName>
        <fullName evidence="15">DNA 5'-3' helicase</fullName>
        <ecNumber evidence="15">5.6.2.3</ecNumber>
    </recommendedName>
</protein>
<dbReference type="InterPro" id="IPR010614">
    <property type="entry name" value="RAD3-like_helicase_DEAD"/>
</dbReference>
<reference evidence="19 20" key="2">
    <citation type="journal article" date="2010" name="Stand. Genomic Sci.">
        <title>Complete genome sequence of Sebaldella termitidis type strain (NCTC 11300).</title>
        <authorList>
            <person name="Harmon-Smith M."/>
            <person name="Celia L."/>
            <person name="Chertkov O."/>
            <person name="Lapidus A."/>
            <person name="Copeland A."/>
            <person name="Glavina Del Rio T."/>
            <person name="Nolan M."/>
            <person name="Lucas S."/>
            <person name="Tice H."/>
            <person name="Cheng J.F."/>
            <person name="Han C."/>
            <person name="Detter J.C."/>
            <person name="Bruce D."/>
            <person name="Goodwin L."/>
            <person name="Pitluck S."/>
            <person name="Pati A."/>
            <person name="Liolios K."/>
            <person name="Ivanova N."/>
            <person name="Mavromatis K."/>
            <person name="Mikhailova N."/>
            <person name="Chen A."/>
            <person name="Palaniappan K."/>
            <person name="Land M."/>
            <person name="Hauser L."/>
            <person name="Chang Y.J."/>
            <person name="Jeffries C.D."/>
            <person name="Brettin T."/>
            <person name="Goker M."/>
            <person name="Beck B."/>
            <person name="Bristow J."/>
            <person name="Eisen J.A."/>
            <person name="Markowitz V."/>
            <person name="Hugenholtz P."/>
            <person name="Kyrpides N.C."/>
            <person name="Klenk H.P."/>
            <person name="Chen F."/>
        </authorList>
    </citation>
    <scope>NUCLEOTIDE SEQUENCE [LARGE SCALE GENOMIC DNA]</scope>
    <source>
        <strain evidence="20">ATCC 33386 / NCTC 11300</strain>
    </source>
</reference>
<evidence type="ECO:0000259" key="18">
    <source>
        <dbReference type="PROSITE" id="PS51193"/>
    </source>
</evidence>
<dbReference type="PROSITE" id="PS01302">
    <property type="entry name" value="UPF0758"/>
    <property type="match status" value="1"/>
</dbReference>
<feature type="domain" description="Helicase ATP-binding" evidence="18">
    <location>
        <begin position="128"/>
        <end position="415"/>
    </location>
</feature>
<evidence type="ECO:0000256" key="11">
    <source>
        <dbReference type="ARBA" id="ARBA00023125"/>
    </source>
</evidence>
<dbReference type="InterPro" id="IPR006555">
    <property type="entry name" value="ATP-dep_Helicase_C"/>
</dbReference>
<dbReference type="InterPro" id="IPR014013">
    <property type="entry name" value="Helic_SF1/SF2_ATP-bd_DinG/Rad3"/>
</dbReference>
<dbReference type="eggNOG" id="COG1199">
    <property type="taxonomic scope" value="Bacteria"/>
</dbReference>
<dbReference type="GO" id="GO:0051539">
    <property type="term" value="F:4 iron, 4 sulfur cluster binding"/>
    <property type="evidence" value="ECO:0007669"/>
    <property type="project" value="UniProtKB-KW"/>
</dbReference>
<keyword evidence="20" id="KW-1185">Reference proteome</keyword>
<organism evidence="19 20">
    <name type="scientific">Sebaldella termitidis (strain ATCC 33386 / NCTC 11300)</name>
    <dbReference type="NCBI Taxonomy" id="526218"/>
    <lineage>
        <taxon>Bacteria</taxon>
        <taxon>Fusobacteriati</taxon>
        <taxon>Fusobacteriota</taxon>
        <taxon>Fusobacteriia</taxon>
        <taxon>Fusobacteriales</taxon>
        <taxon>Leptotrichiaceae</taxon>
        <taxon>Sebaldella</taxon>
    </lineage>
</organism>
<gene>
    <name evidence="19" type="ordered locus">Sterm_1942</name>
</gene>
<evidence type="ECO:0000256" key="7">
    <source>
        <dbReference type="ARBA" id="ARBA00022806"/>
    </source>
</evidence>
<dbReference type="InterPro" id="IPR006554">
    <property type="entry name" value="Helicase-like_DEXD_c2"/>
</dbReference>
<evidence type="ECO:0000256" key="1">
    <source>
        <dbReference type="ARBA" id="ARBA00001966"/>
    </source>
</evidence>
<dbReference type="EMBL" id="CP001739">
    <property type="protein sequence ID" value="ACZ08798.1"/>
    <property type="molecule type" value="Genomic_DNA"/>
</dbReference>
<dbReference type="SMART" id="SM00491">
    <property type="entry name" value="HELICc2"/>
    <property type="match status" value="1"/>
</dbReference>
<keyword evidence="7 19" id="KW-0347">Helicase</keyword>
<evidence type="ECO:0000256" key="4">
    <source>
        <dbReference type="ARBA" id="ARBA00022741"/>
    </source>
</evidence>
<dbReference type="InterPro" id="IPR045028">
    <property type="entry name" value="DinG/Rad3-like"/>
</dbReference>
<dbReference type="RefSeq" id="WP_012861392.1">
    <property type="nucleotide sequence ID" value="NC_013517.1"/>
</dbReference>
<dbReference type="PANTHER" id="PTHR11472">
    <property type="entry name" value="DNA REPAIR DEAD HELICASE RAD3/XP-D SUBFAMILY MEMBER"/>
    <property type="match status" value="1"/>
</dbReference>
<dbReference type="InterPro" id="IPR020891">
    <property type="entry name" value="UPF0758_CS"/>
</dbReference>
<reference evidence="20" key="1">
    <citation type="submission" date="2009-09" db="EMBL/GenBank/DDBJ databases">
        <title>The complete chromosome of Sebaldella termitidis ATCC 33386.</title>
        <authorList>
            <consortium name="US DOE Joint Genome Institute (JGI-PGF)"/>
            <person name="Lucas S."/>
            <person name="Copeland A."/>
            <person name="Lapidus A."/>
            <person name="Glavina del Rio T."/>
            <person name="Dalin E."/>
            <person name="Tice H."/>
            <person name="Bruce D."/>
            <person name="Goodwin L."/>
            <person name="Pitluck S."/>
            <person name="Kyrpides N."/>
            <person name="Mavromatis K."/>
            <person name="Ivanova N."/>
            <person name="Mikhailova N."/>
            <person name="Sims D."/>
            <person name="Meincke L."/>
            <person name="Brettin T."/>
            <person name="Detter J.C."/>
            <person name="Han C."/>
            <person name="Larimer F."/>
            <person name="Land M."/>
            <person name="Hauser L."/>
            <person name="Markowitz V."/>
            <person name="Cheng J.F."/>
            <person name="Hugenholtz P."/>
            <person name="Woyke T."/>
            <person name="Wu D."/>
            <person name="Eisen J.A."/>
        </authorList>
    </citation>
    <scope>NUCLEOTIDE SEQUENCE [LARGE SCALE GENOMIC DNA]</scope>
    <source>
        <strain evidence="20">ATCC 33386 / NCTC 11300</strain>
    </source>
</reference>
<dbReference type="PANTHER" id="PTHR11472:SF34">
    <property type="entry name" value="REGULATOR OF TELOMERE ELONGATION HELICASE 1"/>
    <property type="match status" value="1"/>
</dbReference>
<keyword evidence="10" id="KW-0411">Iron-sulfur</keyword>
<keyword evidence="8" id="KW-0067">ATP-binding</keyword>
<dbReference type="GO" id="GO:0006281">
    <property type="term" value="P:DNA repair"/>
    <property type="evidence" value="ECO:0007669"/>
    <property type="project" value="UniProtKB-KW"/>
</dbReference>
<proteinExistence type="inferred from homology"/>
<keyword evidence="12" id="KW-0234">DNA repair</keyword>
<keyword evidence="9" id="KW-0408">Iron</keyword>
<dbReference type="SMART" id="SM00488">
    <property type="entry name" value="DEXDc2"/>
    <property type="match status" value="1"/>
</dbReference>
<evidence type="ECO:0000256" key="9">
    <source>
        <dbReference type="ARBA" id="ARBA00023004"/>
    </source>
</evidence>
<dbReference type="Pfam" id="PF06733">
    <property type="entry name" value="DEAD_2"/>
    <property type="match status" value="1"/>
</dbReference>
<evidence type="ECO:0000256" key="2">
    <source>
        <dbReference type="ARBA" id="ARBA00022485"/>
    </source>
</evidence>
<dbReference type="GO" id="GO:0016818">
    <property type="term" value="F:hydrolase activity, acting on acid anhydrides, in phosphorus-containing anhydrides"/>
    <property type="evidence" value="ECO:0007669"/>
    <property type="project" value="InterPro"/>
</dbReference>
<dbReference type="Gene3D" id="3.40.50.300">
    <property type="entry name" value="P-loop containing nucleotide triphosphate hydrolases"/>
    <property type="match status" value="2"/>
</dbReference>
<dbReference type="GO" id="GO:0046872">
    <property type="term" value="F:metal ion binding"/>
    <property type="evidence" value="ECO:0007669"/>
    <property type="project" value="UniProtKB-KW"/>
</dbReference>
<dbReference type="SMART" id="SM00487">
    <property type="entry name" value="DEXDc"/>
    <property type="match status" value="1"/>
</dbReference>